<dbReference type="KEGG" id="dpl:KGM_206110"/>
<feature type="region of interest" description="Disordered" evidence="1">
    <location>
        <begin position="66"/>
        <end position="95"/>
    </location>
</feature>
<evidence type="ECO:0000313" key="3">
    <source>
        <dbReference type="Proteomes" id="UP000007151"/>
    </source>
</evidence>
<protein>
    <submittedName>
        <fullName evidence="2">Uncharacterized protein</fullName>
    </submittedName>
</protein>
<dbReference type="Proteomes" id="UP000007151">
    <property type="component" value="Unassembled WGS sequence"/>
</dbReference>
<proteinExistence type="predicted"/>
<keyword evidence="3" id="KW-1185">Reference proteome</keyword>
<accession>A0A212EJK0</accession>
<name>A0A212EJK0_DANPL</name>
<sequence length="121" mass="13207">MLRDVLSRGISKLYIRHFAWANGRVVGVQGVLGFVGWSGATPRAASPPPPRGIDTSFELVAMETANGAGRRRSLARDSDDARRSRTANHDRGPADRCLTCCLATNISSTKQQYEANRNFDS</sequence>
<dbReference type="AlphaFoldDB" id="A0A212EJK0"/>
<organism evidence="2 3">
    <name type="scientific">Danaus plexippus plexippus</name>
    <dbReference type="NCBI Taxonomy" id="278856"/>
    <lineage>
        <taxon>Eukaryota</taxon>
        <taxon>Metazoa</taxon>
        <taxon>Ecdysozoa</taxon>
        <taxon>Arthropoda</taxon>
        <taxon>Hexapoda</taxon>
        <taxon>Insecta</taxon>
        <taxon>Pterygota</taxon>
        <taxon>Neoptera</taxon>
        <taxon>Endopterygota</taxon>
        <taxon>Lepidoptera</taxon>
        <taxon>Glossata</taxon>
        <taxon>Ditrysia</taxon>
        <taxon>Papilionoidea</taxon>
        <taxon>Nymphalidae</taxon>
        <taxon>Danainae</taxon>
        <taxon>Danaini</taxon>
        <taxon>Danaina</taxon>
        <taxon>Danaus</taxon>
        <taxon>Danaus</taxon>
    </lineage>
</organism>
<evidence type="ECO:0000313" key="2">
    <source>
        <dbReference type="EMBL" id="OWR41682.1"/>
    </source>
</evidence>
<reference evidence="2 3" key="1">
    <citation type="journal article" date="2011" name="Cell">
        <title>The monarch butterfly genome yields insights into long-distance migration.</title>
        <authorList>
            <person name="Zhan S."/>
            <person name="Merlin C."/>
            <person name="Boore J.L."/>
            <person name="Reppert S.M."/>
        </authorList>
    </citation>
    <scope>NUCLEOTIDE SEQUENCE [LARGE SCALE GENOMIC DNA]</scope>
    <source>
        <strain evidence="2">F-2</strain>
    </source>
</reference>
<feature type="compositionally biased region" description="Basic and acidic residues" evidence="1">
    <location>
        <begin position="74"/>
        <end position="94"/>
    </location>
</feature>
<dbReference type="InParanoid" id="A0A212EJK0"/>
<gene>
    <name evidence="2" type="ORF">KGM_206110</name>
</gene>
<dbReference type="EMBL" id="AGBW02014440">
    <property type="protein sequence ID" value="OWR41682.1"/>
    <property type="molecule type" value="Genomic_DNA"/>
</dbReference>
<evidence type="ECO:0000256" key="1">
    <source>
        <dbReference type="SAM" id="MobiDB-lite"/>
    </source>
</evidence>
<comment type="caution">
    <text evidence="2">The sequence shown here is derived from an EMBL/GenBank/DDBJ whole genome shotgun (WGS) entry which is preliminary data.</text>
</comment>